<sequence length="150" mass="17188">MRWIGFLSLVALSECLVTVPLMKIKSMRETLRERDLLRDYLQRHPYSQAYKLLRKPRVTVQSMRNYLDMYYVGTISIGTPPQEFKVVFDTGSADLWVPSIYCSSPACVTHKTFNPRASSTFQSTDRPIWLLYGSASMTGLLGYDDMRVSG</sequence>
<keyword evidence="4 7" id="KW-0732">Signal</keyword>
<evidence type="ECO:0000313" key="9">
    <source>
        <dbReference type="Ensembl" id="ENSMLUP00000019949.1"/>
    </source>
</evidence>
<dbReference type="InterPro" id="IPR001969">
    <property type="entry name" value="Aspartic_peptidase_AS"/>
</dbReference>
<dbReference type="Proteomes" id="UP000001074">
    <property type="component" value="Unassembled WGS sequence"/>
</dbReference>
<dbReference type="PANTHER" id="PTHR47966:SF49">
    <property type="entry name" value="PEPSIN A-5"/>
    <property type="match status" value="1"/>
</dbReference>
<dbReference type="InterPro" id="IPR001461">
    <property type="entry name" value="Aspartic_peptidase_A1"/>
</dbReference>
<keyword evidence="5 6" id="KW-1015">Disulfide bond</keyword>
<dbReference type="InterPro" id="IPR021109">
    <property type="entry name" value="Peptidase_aspartic_dom_sf"/>
</dbReference>
<evidence type="ECO:0000256" key="3">
    <source>
        <dbReference type="ARBA" id="ARBA00022525"/>
    </source>
</evidence>
<dbReference type="FunFam" id="2.40.70.10:FF:000008">
    <property type="entry name" value="Cathepsin D"/>
    <property type="match status" value="1"/>
</dbReference>
<keyword evidence="10" id="KW-1185">Reference proteome</keyword>
<protein>
    <recommendedName>
        <fullName evidence="8">Peptidase A1 domain-containing protein</fullName>
    </recommendedName>
</protein>
<organism evidence="9 10">
    <name type="scientific">Myotis lucifugus</name>
    <name type="common">Little brown bat</name>
    <dbReference type="NCBI Taxonomy" id="59463"/>
    <lineage>
        <taxon>Eukaryota</taxon>
        <taxon>Metazoa</taxon>
        <taxon>Chordata</taxon>
        <taxon>Craniata</taxon>
        <taxon>Vertebrata</taxon>
        <taxon>Euteleostomi</taxon>
        <taxon>Mammalia</taxon>
        <taxon>Eutheria</taxon>
        <taxon>Laurasiatheria</taxon>
        <taxon>Chiroptera</taxon>
        <taxon>Yangochiroptera</taxon>
        <taxon>Vespertilionidae</taxon>
        <taxon>Myotis</taxon>
    </lineage>
</organism>
<dbReference type="Pfam" id="PF07966">
    <property type="entry name" value="A1_Propeptide"/>
    <property type="match status" value="1"/>
</dbReference>
<dbReference type="AlphaFoldDB" id="G1Q8B6"/>
<dbReference type="InParanoid" id="G1Q8B6"/>
<dbReference type="Gene3D" id="6.10.140.60">
    <property type="match status" value="1"/>
</dbReference>
<accession>G1Q8B6</accession>
<reference evidence="9" key="2">
    <citation type="submission" date="2025-08" db="UniProtKB">
        <authorList>
            <consortium name="Ensembl"/>
        </authorList>
    </citation>
    <scope>IDENTIFICATION</scope>
</reference>
<feature type="chain" id="PRO_5013334100" description="Peptidase A1 domain-containing protein" evidence="7">
    <location>
        <begin position="16"/>
        <end position="150"/>
    </location>
</feature>
<feature type="disulfide bond" evidence="6">
    <location>
        <begin position="102"/>
        <end position="107"/>
    </location>
</feature>
<dbReference type="Ensembl" id="ENSMLUT00000022263.1">
    <property type="protein sequence ID" value="ENSMLUP00000019949.1"/>
    <property type="gene ID" value="ENSMLUG00000027479.1"/>
</dbReference>
<dbReference type="GO" id="GO:0006508">
    <property type="term" value="P:proteolysis"/>
    <property type="evidence" value="ECO:0007669"/>
    <property type="project" value="InterPro"/>
</dbReference>
<dbReference type="GO" id="GO:0005576">
    <property type="term" value="C:extracellular region"/>
    <property type="evidence" value="ECO:0007669"/>
    <property type="project" value="UniProtKB-SubCell"/>
</dbReference>
<evidence type="ECO:0000256" key="1">
    <source>
        <dbReference type="ARBA" id="ARBA00004613"/>
    </source>
</evidence>
<dbReference type="Gene3D" id="2.40.70.10">
    <property type="entry name" value="Acid Proteases"/>
    <property type="match status" value="1"/>
</dbReference>
<reference evidence="9 10" key="1">
    <citation type="journal article" date="2011" name="Nature">
        <title>A high-resolution map of human evolutionary constraint using 29 mammals.</title>
        <authorList>
            <person name="Lindblad-Toh K."/>
            <person name="Garber M."/>
            <person name="Zuk O."/>
            <person name="Lin M.F."/>
            <person name="Parker B.J."/>
            <person name="Washietl S."/>
            <person name="Kheradpour P."/>
            <person name="Ernst J."/>
            <person name="Jordan G."/>
            <person name="Mauceli E."/>
            <person name="Ward L.D."/>
            <person name="Lowe C.B."/>
            <person name="Holloway A.K."/>
            <person name="Clamp M."/>
            <person name="Gnerre S."/>
            <person name="Alfoldi J."/>
            <person name="Beal K."/>
            <person name="Chang J."/>
            <person name="Clawson H."/>
            <person name="Cuff J."/>
            <person name="Di Palma F."/>
            <person name="Fitzgerald S."/>
            <person name="Flicek P."/>
            <person name="Guttman M."/>
            <person name="Hubisz M.J."/>
            <person name="Jaffe D.B."/>
            <person name="Jungreis I."/>
            <person name="Kent W.J."/>
            <person name="Kostka D."/>
            <person name="Lara M."/>
            <person name="Martins A.L."/>
            <person name="Massingham T."/>
            <person name="Moltke I."/>
            <person name="Raney B.J."/>
            <person name="Rasmussen M.D."/>
            <person name="Robinson J."/>
            <person name="Stark A."/>
            <person name="Vilella A.J."/>
            <person name="Wen J."/>
            <person name="Xie X."/>
            <person name="Zody M.C."/>
            <person name="Baldwin J."/>
            <person name="Bloom T."/>
            <person name="Chin C.W."/>
            <person name="Heiman D."/>
            <person name="Nicol R."/>
            <person name="Nusbaum C."/>
            <person name="Young S."/>
            <person name="Wilkinson J."/>
            <person name="Worley K.C."/>
            <person name="Kovar C.L."/>
            <person name="Muzny D.M."/>
            <person name="Gibbs R.A."/>
            <person name="Cree A."/>
            <person name="Dihn H.H."/>
            <person name="Fowler G."/>
            <person name="Jhangiani S."/>
            <person name="Joshi V."/>
            <person name="Lee S."/>
            <person name="Lewis L.R."/>
            <person name="Nazareth L.V."/>
            <person name="Okwuonu G."/>
            <person name="Santibanez J."/>
            <person name="Warren W.C."/>
            <person name="Mardis E.R."/>
            <person name="Weinstock G.M."/>
            <person name="Wilson R.K."/>
            <person name="Delehaunty K."/>
            <person name="Dooling D."/>
            <person name="Fronik C."/>
            <person name="Fulton L."/>
            <person name="Fulton B."/>
            <person name="Graves T."/>
            <person name="Minx P."/>
            <person name="Sodergren E."/>
            <person name="Birney E."/>
            <person name="Margulies E.H."/>
            <person name="Herrero J."/>
            <person name="Green E.D."/>
            <person name="Haussler D."/>
            <person name="Siepel A."/>
            <person name="Goldman N."/>
            <person name="Pollard K.S."/>
            <person name="Pedersen J.S."/>
            <person name="Lander E.S."/>
            <person name="Kellis M."/>
        </authorList>
    </citation>
    <scope>NUCLEOTIDE SEQUENCE [LARGE SCALE GENOMIC DNA]</scope>
</reference>
<dbReference type="InterPro" id="IPR012848">
    <property type="entry name" value="Aspartic_peptidase_N"/>
</dbReference>
<evidence type="ECO:0000259" key="8">
    <source>
        <dbReference type="PROSITE" id="PS51767"/>
    </source>
</evidence>
<feature type="signal peptide" evidence="7">
    <location>
        <begin position="1"/>
        <end position="15"/>
    </location>
</feature>
<evidence type="ECO:0000313" key="10">
    <source>
        <dbReference type="Proteomes" id="UP000001074"/>
    </source>
</evidence>
<evidence type="ECO:0000256" key="5">
    <source>
        <dbReference type="ARBA" id="ARBA00023157"/>
    </source>
</evidence>
<dbReference type="PROSITE" id="PS51767">
    <property type="entry name" value="PEPTIDASE_A1"/>
    <property type="match status" value="1"/>
</dbReference>
<dbReference type="PANTHER" id="PTHR47966">
    <property type="entry name" value="BETA-SITE APP-CLEAVING ENZYME, ISOFORM A-RELATED"/>
    <property type="match status" value="1"/>
</dbReference>
<feature type="domain" description="Peptidase A1" evidence="8">
    <location>
        <begin position="71"/>
        <end position="150"/>
    </location>
</feature>
<dbReference type="HOGENOM" id="CLU_013253_5_3_1"/>
<evidence type="ECO:0000256" key="7">
    <source>
        <dbReference type="SAM" id="SignalP"/>
    </source>
</evidence>
<proteinExistence type="inferred from homology"/>
<evidence type="ECO:0000256" key="6">
    <source>
        <dbReference type="PIRSR" id="PIRSR601461-2"/>
    </source>
</evidence>
<dbReference type="InterPro" id="IPR033121">
    <property type="entry name" value="PEPTIDASE_A1"/>
</dbReference>
<evidence type="ECO:0000256" key="2">
    <source>
        <dbReference type="ARBA" id="ARBA00007447"/>
    </source>
</evidence>
<evidence type="ECO:0000256" key="4">
    <source>
        <dbReference type="ARBA" id="ARBA00022729"/>
    </source>
</evidence>
<dbReference type="GeneTree" id="ENSGT00940000153747"/>
<dbReference type="OMA" id="ACTHPRF"/>
<comment type="subcellular location">
    <subcellularLocation>
        <location evidence="1">Secreted</location>
    </subcellularLocation>
</comment>
<dbReference type="STRING" id="59463.ENSMLUP00000019949"/>
<comment type="similarity">
    <text evidence="2">Belongs to the peptidase A1 family.</text>
</comment>
<dbReference type="eggNOG" id="KOG1339">
    <property type="taxonomic scope" value="Eukaryota"/>
</dbReference>
<dbReference type="GO" id="GO:0004190">
    <property type="term" value="F:aspartic-type endopeptidase activity"/>
    <property type="evidence" value="ECO:0007669"/>
    <property type="project" value="InterPro"/>
</dbReference>
<reference evidence="9" key="3">
    <citation type="submission" date="2025-09" db="UniProtKB">
        <authorList>
            <consortium name="Ensembl"/>
        </authorList>
    </citation>
    <scope>IDENTIFICATION</scope>
</reference>
<keyword evidence="3" id="KW-0964">Secreted</keyword>
<dbReference type="Pfam" id="PF00026">
    <property type="entry name" value="Asp"/>
    <property type="match status" value="1"/>
</dbReference>
<name>G1Q8B6_MYOLU</name>
<dbReference type="PROSITE" id="PS00141">
    <property type="entry name" value="ASP_PROTEASE"/>
    <property type="match status" value="1"/>
</dbReference>
<dbReference type="SUPFAM" id="SSF50630">
    <property type="entry name" value="Acid proteases"/>
    <property type="match status" value="1"/>
</dbReference>
<dbReference type="EMBL" id="AAPE02071754">
    <property type="status" value="NOT_ANNOTATED_CDS"/>
    <property type="molecule type" value="Genomic_DNA"/>
</dbReference>